<proteinExistence type="predicted"/>
<sequence length="221" mass="24817">MQKEYHSKIEKEFAEYLVTIGYPKDSIVYEPAFFAADGRRQYRPDFLIVDPIKKERLAIIEIKGSSQLNAESTYKQLKAYSKSVGEDNIPVFLVTPSNNQMFPFDLYIFDIDGGLIPTDFALFPTFPALTAEDTAERKSGLRTEKVDAVESFQKVSWLLAFIVFAIVVADFICAQNEIVLLTTERMALIGAVVALIVIPFAQKFKGLGIEWEKATKGDHGS</sequence>
<keyword evidence="1" id="KW-0812">Transmembrane</keyword>
<dbReference type="OrthoDB" id="7058686at2"/>
<dbReference type="Gene3D" id="3.40.91.30">
    <property type="match status" value="1"/>
</dbReference>
<protein>
    <recommendedName>
        <fullName evidence="4">Type I restriction enzyme R protein N-terminal domain-containing protein</fullName>
    </recommendedName>
</protein>
<evidence type="ECO:0000256" key="1">
    <source>
        <dbReference type="SAM" id="Phobius"/>
    </source>
</evidence>
<gene>
    <name evidence="2" type="ORF">C1949_18765</name>
</gene>
<keyword evidence="3" id="KW-1185">Reference proteome</keyword>
<keyword evidence="1" id="KW-1133">Transmembrane helix</keyword>
<feature type="transmembrane region" description="Helical" evidence="1">
    <location>
        <begin position="186"/>
        <end position="202"/>
    </location>
</feature>
<reference evidence="2 3" key="1">
    <citation type="submission" date="2018-01" db="EMBL/GenBank/DDBJ databases">
        <title>Draft genome of the type strain Pseudomonas oceani DSM 100277 isolated from the deep water in Okinawa trough, northwestern Pacific Ocean.</title>
        <authorList>
            <person name="Gomila M."/>
            <person name="Mulet M."/>
            <person name="Garcia-Valdes E."/>
            <person name="Lalucat J."/>
        </authorList>
    </citation>
    <scope>NUCLEOTIDE SEQUENCE [LARGE SCALE GENOMIC DNA]</scope>
    <source>
        <strain evidence="2 3">DSM 100277</strain>
    </source>
</reference>
<dbReference type="RefSeq" id="WP_104739901.1">
    <property type="nucleotide sequence ID" value="NZ_BMHR01000003.1"/>
</dbReference>
<evidence type="ECO:0000313" key="3">
    <source>
        <dbReference type="Proteomes" id="UP000243451"/>
    </source>
</evidence>
<organism evidence="2 3">
    <name type="scientific">Halopseudomonas oceani</name>
    <dbReference type="NCBI Taxonomy" id="1708783"/>
    <lineage>
        <taxon>Bacteria</taxon>
        <taxon>Pseudomonadati</taxon>
        <taxon>Pseudomonadota</taxon>
        <taxon>Gammaproteobacteria</taxon>
        <taxon>Pseudomonadales</taxon>
        <taxon>Pseudomonadaceae</taxon>
        <taxon>Halopseudomonas</taxon>
    </lineage>
</organism>
<evidence type="ECO:0008006" key="4">
    <source>
        <dbReference type="Google" id="ProtNLM"/>
    </source>
</evidence>
<accession>A0A2P4EQB9</accession>
<feature type="transmembrane region" description="Helical" evidence="1">
    <location>
        <begin position="155"/>
        <end position="174"/>
    </location>
</feature>
<dbReference type="EMBL" id="PPSK01000037">
    <property type="protein sequence ID" value="POB00817.1"/>
    <property type="molecule type" value="Genomic_DNA"/>
</dbReference>
<evidence type="ECO:0000313" key="2">
    <source>
        <dbReference type="EMBL" id="POB00817.1"/>
    </source>
</evidence>
<name>A0A2P4EQB9_9GAMM</name>
<comment type="caution">
    <text evidence="2">The sequence shown here is derived from an EMBL/GenBank/DDBJ whole genome shotgun (WGS) entry which is preliminary data.</text>
</comment>
<keyword evidence="1" id="KW-0472">Membrane</keyword>
<dbReference type="AlphaFoldDB" id="A0A2P4EQB9"/>
<dbReference type="Proteomes" id="UP000243451">
    <property type="component" value="Unassembled WGS sequence"/>
</dbReference>